<organism evidence="7 8">
    <name type="scientific">Sedimentibacter acidaminivorans</name>
    <dbReference type="NCBI Taxonomy" id="913099"/>
    <lineage>
        <taxon>Bacteria</taxon>
        <taxon>Bacillati</taxon>
        <taxon>Bacillota</taxon>
        <taxon>Tissierellia</taxon>
        <taxon>Sedimentibacter</taxon>
    </lineage>
</organism>
<comment type="similarity">
    <text evidence="1 4">Belongs to the D-isomer specific 2-hydroxyacid dehydrogenase family.</text>
</comment>
<dbReference type="InterPro" id="IPR029753">
    <property type="entry name" value="D-isomer_DH_CS"/>
</dbReference>
<dbReference type="Proteomes" id="UP001519342">
    <property type="component" value="Unassembled WGS sequence"/>
</dbReference>
<dbReference type="PANTHER" id="PTHR42789:SF1">
    <property type="entry name" value="D-ISOMER SPECIFIC 2-HYDROXYACID DEHYDROGENASE FAMILY PROTEIN (AFU_ORTHOLOGUE AFUA_6G10090)"/>
    <property type="match status" value="1"/>
</dbReference>
<proteinExistence type="inferred from homology"/>
<dbReference type="RefSeq" id="WP_209510461.1">
    <property type="nucleotide sequence ID" value="NZ_JAGGKS010000001.1"/>
</dbReference>
<dbReference type="InterPro" id="IPR050857">
    <property type="entry name" value="D-2-hydroxyacid_DH"/>
</dbReference>
<dbReference type="InterPro" id="IPR006140">
    <property type="entry name" value="D-isomer_DH_NAD-bd"/>
</dbReference>
<dbReference type="CDD" id="cd12173">
    <property type="entry name" value="PGDH_4"/>
    <property type="match status" value="1"/>
</dbReference>
<feature type="domain" description="D-isomer specific 2-hydroxyacid dehydrogenase catalytic" evidence="5">
    <location>
        <begin position="7"/>
        <end position="313"/>
    </location>
</feature>
<dbReference type="SUPFAM" id="SSF51735">
    <property type="entry name" value="NAD(P)-binding Rossmann-fold domains"/>
    <property type="match status" value="1"/>
</dbReference>
<keyword evidence="3" id="KW-0520">NAD</keyword>
<evidence type="ECO:0000259" key="5">
    <source>
        <dbReference type="Pfam" id="PF00389"/>
    </source>
</evidence>
<evidence type="ECO:0000313" key="7">
    <source>
        <dbReference type="EMBL" id="MBP1924717.1"/>
    </source>
</evidence>
<dbReference type="SUPFAM" id="SSF52283">
    <property type="entry name" value="Formate/glycerate dehydrogenase catalytic domain-like"/>
    <property type="match status" value="1"/>
</dbReference>
<keyword evidence="2 4" id="KW-0560">Oxidoreductase</keyword>
<dbReference type="EMBL" id="JAGGKS010000001">
    <property type="protein sequence ID" value="MBP1924717.1"/>
    <property type="molecule type" value="Genomic_DNA"/>
</dbReference>
<name>A0ABS4GB03_9FIRM</name>
<evidence type="ECO:0000313" key="8">
    <source>
        <dbReference type="Proteomes" id="UP001519342"/>
    </source>
</evidence>
<dbReference type="Gene3D" id="3.40.50.720">
    <property type="entry name" value="NAD(P)-binding Rossmann-like Domain"/>
    <property type="match status" value="2"/>
</dbReference>
<gene>
    <name evidence="7" type="ORF">J2Z76_000570</name>
</gene>
<dbReference type="InterPro" id="IPR036291">
    <property type="entry name" value="NAD(P)-bd_dom_sf"/>
</dbReference>
<evidence type="ECO:0000259" key="6">
    <source>
        <dbReference type="Pfam" id="PF02826"/>
    </source>
</evidence>
<evidence type="ECO:0000256" key="3">
    <source>
        <dbReference type="ARBA" id="ARBA00023027"/>
    </source>
</evidence>
<evidence type="ECO:0000256" key="1">
    <source>
        <dbReference type="ARBA" id="ARBA00005854"/>
    </source>
</evidence>
<protein>
    <submittedName>
        <fullName evidence="7">D-3-phosphoglycerate dehydrogenase</fullName>
        <ecNumber evidence="7">1.1.1.95</ecNumber>
    </submittedName>
</protein>
<dbReference type="Pfam" id="PF00389">
    <property type="entry name" value="2-Hacid_dh"/>
    <property type="match status" value="1"/>
</dbReference>
<dbReference type="PANTHER" id="PTHR42789">
    <property type="entry name" value="D-ISOMER SPECIFIC 2-HYDROXYACID DEHYDROGENASE FAMILY PROTEIN (AFU_ORTHOLOGUE AFUA_6G10090)"/>
    <property type="match status" value="1"/>
</dbReference>
<dbReference type="PROSITE" id="PS00670">
    <property type="entry name" value="D_2_HYDROXYACID_DH_2"/>
    <property type="match status" value="1"/>
</dbReference>
<evidence type="ECO:0000256" key="2">
    <source>
        <dbReference type="ARBA" id="ARBA00023002"/>
    </source>
</evidence>
<comment type="caution">
    <text evidence="7">The sequence shown here is derived from an EMBL/GenBank/DDBJ whole genome shotgun (WGS) entry which is preliminary data.</text>
</comment>
<evidence type="ECO:0000256" key="4">
    <source>
        <dbReference type="RuleBase" id="RU003719"/>
    </source>
</evidence>
<dbReference type="EC" id="1.1.1.95" evidence="7"/>
<dbReference type="InterPro" id="IPR006139">
    <property type="entry name" value="D-isomer_2_OHA_DH_cat_dom"/>
</dbReference>
<sequence length="313" mass="34484">MKVLIPQVITETGKNYLLEKGYEIKIGTASDEETIKSEVVDCDAILIRTAKITREIMEASKKLKVIARHGVGVDAIDLQAATELGIQVTNGPLSNFESVSEHTIAFILACGHHLTEMDRKVRGGNWGAREQVKLSEVNNKVLGLIGLGRIGLSVAKKASLGLGMKVIGYSRHAKKEEMPDYIELVGTIDEIFKKSDFVSLHIPATDETINIISMKYFKIMKPEAFLINCARGEIINELDLYDALINNMFKGAALDVMANEPPDKNNPLLKLDNIIFSPHFGAHSIETFDRMGLHAAMGIDEVLSGKKISWPVN</sequence>
<dbReference type="Pfam" id="PF02826">
    <property type="entry name" value="2-Hacid_dh_C"/>
    <property type="match status" value="1"/>
</dbReference>
<feature type="domain" description="D-isomer specific 2-hydroxyacid dehydrogenase NAD-binding" evidence="6">
    <location>
        <begin position="104"/>
        <end position="281"/>
    </location>
</feature>
<accession>A0ABS4GB03</accession>
<keyword evidence="8" id="KW-1185">Reference proteome</keyword>
<reference evidence="7 8" key="1">
    <citation type="submission" date="2021-03" db="EMBL/GenBank/DDBJ databases">
        <title>Genomic Encyclopedia of Type Strains, Phase IV (KMG-IV): sequencing the most valuable type-strain genomes for metagenomic binning, comparative biology and taxonomic classification.</title>
        <authorList>
            <person name="Goeker M."/>
        </authorList>
    </citation>
    <scope>NUCLEOTIDE SEQUENCE [LARGE SCALE GENOMIC DNA]</scope>
    <source>
        <strain evidence="7 8">DSM 24004</strain>
    </source>
</reference>
<dbReference type="GO" id="GO:0004617">
    <property type="term" value="F:phosphoglycerate dehydrogenase activity"/>
    <property type="evidence" value="ECO:0007669"/>
    <property type="project" value="UniProtKB-EC"/>
</dbReference>